<dbReference type="AlphaFoldDB" id="A0A6C0D3U6"/>
<keyword evidence="1" id="KW-0812">Transmembrane</keyword>
<dbReference type="EMBL" id="MN739527">
    <property type="protein sequence ID" value="QHT10764.1"/>
    <property type="molecule type" value="Genomic_DNA"/>
</dbReference>
<feature type="transmembrane region" description="Helical" evidence="1">
    <location>
        <begin position="36"/>
        <end position="57"/>
    </location>
</feature>
<evidence type="ECO:0000256" key="1">
    <source>
        <dbReference type="SAM" id="Phobius"/>
    </source>
</evidence>
<evidence type="ECO:0000313" key="2">
    <source>
        <dbReference type="EMBL" id="QHT10764.1"/>
    </source>
</evidence>
<organism evidence="2">
    <name type="scientific">viral metagenome</name>
    <dbReference type="NCBI Taxonomy" id="1070528"/>
    <lineage>
        <taxon>unclassified sequences</taxon>
        <taxon>metagenomes</taxon>
        <taxon>organismal metagenomes</taxon>
    </lineage>
</organism>
<keyword evidence="1" id="KW-0472">Membrane</keyword>
<accession>A0A6C0D3U6</accession>
<proteinExistence type="predicted"/>
<sequence>MDPRILYSLESAIIFFIIASPFMYSVTSPITKLVKIGAYGPLLVHSLVFGLIVYLLMVLH</sequence>
<protein>
    <submittedName>
        <fullName evidence="2">Uncharacterized protein</fullName>
    </submittedName>
</protein>
<reference evidence="2" key="1">
    <citation type="journal article" date="2020" name="Nature">
        <title>Giant virus diversity and host interactions through global metagenomics.</title>
        <authorList>
            <person name="Schulz F."/>
            <person name="Roux S."/>
            <person name="Paez-Espino D."/>
            <person name="Jungbluth S."/>
            <person name="Walsh D.A."/>
            <person name="Denef V.J."/>
            <person name="McMahon K.D."/>
            <person name="Konstantinidis K.T."/>
            <person name="Eloe-Fadrosh E.A."/>
            <person name="Kyrpides N.C."/>
            <person name="Woyke T."/>
        </authorList>
    </citation>
    <scope>NUCLEOTIDE SEQUENCE</scope>
    <source>
        <strain evidence="2">GVMAG-M-3300023174-107</strain>
    </source>
</reference>
<keyword evidence="1" id="KW-1133">Transmembrane helix</keyword>
<name>A0A6C0D3U6_9ZZZZ</name>
<feature type="transmembrane region" description="Helical" evidence="1">
    <location>
        <begin position="6"/>
        <end position="24"/>
    </location>
</feature>